<protein>
    <submittedName>
        <fullName evidence="1">Uncharacterized protein</fullName>
    </submittedName>
</protein>
<name>A0ACB9RX06_9MYRT</name>
<reference evidence="2" key="1">
    <citation type="journal article" date="2023" name="Front. Plant Sci.">
        <title>Chromosomal-level genome assembly of Melastoma candidum provides insights into trichome evolution.</title>
        <authorList>
            <person name="Zhong Y."/>
            <person name="Wu W."/>
            <person name="Sun C."/>
            <person name="Zou P."/>
            <person name="Liu Y."/>
            <person name="Dai S."/>
            <person name="Zhou R."/>
        </authorList>
    </citation>
    <scope>NUCLEOTIDE SEQUENCE [LARGE SCALE GENOMIC DNA]</scope>
</reference>
<accession>A0ACB9RX06</accession>
<sequence length="255" mass="28147">MGDCEKQDALLLELAAWDDLPAFRREVEVMGREVDGAGLWYGRRMGSMKMGFEDRTPLMIAAMFGSIEVLKYVIESGKSDVNRACGSDKATALHCAVTGGSASSLEVVKVLLEASADADRVDCRGNRPIDVLAPPLRSRGCKSLKRAIESLLRGDLDDSDAESVVSNEEKDVVVPISPPAKEGCEKKEYPVDVSLPDINDGIYSTDEFRMYAFKITPCSRAYSHDWTECPFVHPGENARRRNPRKYAYTCVPCPE</sequence>
<dbReference type="Proteomes" id="UP001057402">
    <property type="component" value="Chromosome 3"/>
</dbReference>
<evidence type="ECO:0000313" key="2">
    <source>
        <dbReference type="Proteomes" id="UP001057402"/>
    </source>
</evidence>
<keyword evidence="2" id="KW-1185">Reference proteome</keyword>
<dbReference type="EMBL" id="CM042882">
    <property type="protein sequence ID" value="KAI4382766.1"/>
    <property type="molecule type" value="Genomic_DNA"/>
</dbReference>
<organism evidence="1 2">
    <name type="scientific">Melastoma candidum</name>
    <dbReference type="NCBI Taxonomy" id="119954"/>
    <lineage>
        <taxon>Eukaryota</taxon>
        <taxon>Viridiplantae</taxon>
        <taxon>Streptophyta</taxon>
        <taxon>Embryophyta</taxon>
        <taxon>Tracheophyta</taxon>
        <taxon>Spermatophyta</taxon>
        <taxon>Magnoliopsida</taxon>
        <taxon>eudicotyledons</taxon>
        <taxon>Gunneridae</taxon>
        <taxon>Pentapetalae</taxon>
        <taxon>rosids</taxon>
        <taxon>malvids</taxon>
        <taxon>Myrtales</taxon>
        <taxon>Melastomataceae</taxon>
        <taxon>Melastomatoideae</taxon>
        <taxon>Melastomateae</taxon>
        <taxon>Melastoma</taxon>
    </lineage>
</organism>
<evidence type="ECO:0000313" key="1">
    <source>
        <dbReference type="EMBL" id="KAI4382766.1"/>
    </source>
</evidence>
<comment type="caution">
    <text evidence="1">The sequence shown here is derived from an EMBL/GenBank/DDBJ whole genome shotgun (WGS) entry which is preliminary data.</text>
</comment>
<gene>
    <name evidence="1" type="ORF">MLD38_008684</name>
</gene>
<proteinExistence type="predicted"/>